<protein>
    <submittedName>
        <fullName evidence="7">Histidinol-phosphate aminotransferase</fullName>
        <ecNumber evidence="7">2.6.1.9</ecNumber>
    </submittedName>
</protein>
<dbReference type="SUPFAM" id="SSF53383">
    <property type="entry name" value="PLP-dependent transferases"/>
    <property type="match status" value="1"/>
</dbReference>
<evidence type="ECO:0000259" key="6">
    <source>
        <dbReference type="PROSITE" id="PS50949"/>
    </source>
</evidence>
<dbReference type="InterPro" id="IPR015422">
    <property type="entry name" value="PyrdxlP-dep_Trfase_small"/>
</dbReference>
<reference evidence="7 8" key="1">
    <citation type="submission" date="2019-09" db="EMBL/GenBank/DDBJ databases">
        <authorList>
            <person name="Chandra G."/>
            <person name="Truman W A."/>
        </authorList>
    </citation>
    <scope>NUCLEOTIDE SEQUENCE [LARGE SCALE GENOMIC DNA]</scope>
    <source>
        <strain evidence="7">PS624</strain>
    </source>
</reference>
<dbReference type="CDD" id="cd00609">
    <property type="entry name" value="AAT_like"/>
    <property type="match status" value="1"/>
</dbReference>
<dbReference type="GO" id="GO:0004400">
    <property type="term" value="F:histidinol-phosphate transaminase activity"/>
    <property type="evidence" value="ECO:0007669"/>
    <property type="project" value="UniProtKB-EC"/>
</dbReference>
<dbReference type="InterPro" id="IPR036388">
    <property type="entry name" value="WH-like_DNA-bd_sf"/>
</dbReference>
<evidence type="ECO:0000256" key="3">
    <source>
        <dbReference type="ARBA" id="ARBA00023015"/>
    </source>
</evidence>
<evidence type="ECO:0000256" key="1">
    <source>
        <dbReference type="ARBA" id="ARBA00005384"/>
    </source>
</evidence>
<dbReference type="InterPro" id="IPR015421">
    <property type="entry name" value="PyrdxlP-dep_Trfase_major"/>
</dbReference>
<dbReference type="SUPFAM" id="SSF46785">
    <property type="entry name" value="Winged helix' DNA-binding domain"/>
    <property type="match status" value="1"/>
</dbReference>
<keyword evidence="7" id="KW-0032">Aminotransferase</keyword>
<dbReference type="PANTHER" id="PTHR46577">
    <property type="entry name" value="HTH-TYPE TRANSCRIPTIONAL REGULATORY PROTEIN GABR"/>
    <property type="match status" value="1"/>
</dbReference>
<keyword evidence="2" id="KW-0663">Pyridoxal phosphate</keyword>
<dbReference type="Proteomes" id="UP000326241">
    <property type="component" value="Unassembled WGS sequence"/>
</dbReference>
<comment type="similarity">
    <text evidence="1">In the C-terminal section; belongs to the class-I pyridoxal-phosphate-dependent aminotransferase family.</text>
</comment>
<accession>A0A5E6TDG7</accession>
<dbReference type="EC" id="2.6.1.9" evidence="7"/>
<dbReference type="PANTHER" id="PTHR46577:SF2">
    <property type="entry name" value="TRANSCRIPTIONAL REGULATORY PROTEIN"/>
    <property type="match status" value="1"/>
</dbReference>
<dbReference type="GO" id="GO:0003677">
    <property type="term" value="F:DNA binding"/>
    <property type="evidence" value="ECO:0007669"/>
    <property type="project" value="UniProtKB-KW"/>
</dbReference>
<dbReference type="EMBL" id="CABVGZ010000028">
    <property type="protein sequence ID" value="VVM91304.1"/>
    <property type="molecule type" value="Genomic_DNA"/>
</dbReference>
<dbReference type="InterPro" id="IPR015424">
    <property type="entry name" value="PyrdxlP-dep_Trfase"/>
</dbReference>
<gene>
    <name evidence="7" type="primary">hisC_6</name>
    <name evidence="7" type="ORF">PS624_02825</name>
</gene>
<dbReference type="InterPro" id="IPR004839">
    <property type="entry name" value="Aminotransferase_I/II_large"/>
</dbReference>
<dbReference type="Pfam" id="PF00155">
    <property type="entry name" value="Aminotran_1_2"/>
    <property type="match status" value="1"/>
</dbReference>
<organism evidence="7 8">
    <name type="scientific">Pseudomonas fluorescens</name>
    <dbReference type="NCBI Taxonomy" id="294"/>
    <lineage>
        <taxon>Bacteria</taxon>
        <taxon>Pseudomonadati</taxon>
        <taxon>Pseudomonadota</taxon>
        <taxon>Gammaproteobacteria</taxon>
        <taxon>Pseudomonadales</taxon>
        <taxon>Pseudomonadaceae</taxon>
        <taxon>Pseudomonas</taxon>
    </lineage>
</organism>
<evidence type="ECO:0000313" key="8">
    <source>
        <dbReference type="Proteomes" id="UP000326241"/>
    </source>
</evidence>
<name>A0A5E6TDG7_PSEFL</name>
<dbReference type="Gene3D" id="3.40.640.10">
    <property type="entry name" value="Type I PLP-dependent aspartate aminotransferase-like (Major domain)"/>
    <property type="match status" value="1"/>
</dbReference>
<keyword evidence="5" id="KW-0804">Transcription</keyword>
<dbReference type="InterPro" id="IPR000524">
    <property type="entry name" value="Tscrpt_reg_HTH_GntR"/>
</dbReference>
<dbReference type="InterPro" id="IPR051446">
    <property type="entry name" value="HTH_trans_reg/aminotransferase"/>
</dbReference>
<dbReference type="Gene3D" id="3.90.1150.10">
    <property type="entry name" value="Aspartate Aminotransferase, domain 1"/>
    <property type="match status" value="1"/>
</dbReference>
<dbReference type="GO" id="GO:0030170">
    <property type="term" value="F:pyridoxal phosphate binding"/>
    <property type="evidence" value="ECO:0007669"/>
    <property type="project" value="InterPro"/>
</dbReference>
<keyword evidence="3" id="KW-0805">Transcription regulation</keyword>
<sequence length="468" mass="51099">MLMELRIDRQAMVPVVQQIVDGLTEWILQSGVPPATRLPSVRQIARGNLLSQSCVVEACERLVSQGVLSSCQGTGFIVAAAPAMLGAEDELAPFEGRFAWCDAVCEAAGGLKLGAGGLPQSWREPDDLSYALREVARTDMASLFNYSTPLGLPALREQIVKRLKLFSIEARSSQLLSTCGASHALDLIVRTLFKAGDCVVVETPGYAPLFDLLRLHGVRMLEVRRTPTGPDIDALEALLQQFRPGAVFINSHHHNPTGSCLSPSVAQRILQLSKAYDVRLIEDDVYADLHTGNGTRLAALDDEGRVIYVGSFSKTLSSSLRVGFVFADSEIVRRLAQVKMISGLGASRFSEAVLASLMGCGAYRKLVQRQRQRLNADRAAALQALEDADWEVFGKPAGGLFIWARSRMTDHSRIRRQAQRCGVLLSAPDAFSPSGEAGDWLRINVAYACDPRARQFFRNTGADRPQVF</sequence>
<dbReference type="Gene3D" id="1.10.10.10">
    <property type="entry name" value="Winged helix-like DNA-binding domain superfamily/Winged helix DNA-binding domain"/>
    <property type="match status" value="1"/>
</dbReference>
<evidence type="ECO:0000313" key="7">
    <source>
        <dbReference type="EMBL" id="VVM91304.1"/>
    </source>
</evidence>
<keyword evidence="4" id="KW-0238">DNA-binding</keyword>
<keyword evidence="7" id="KW-0808">Transferase</keyword>
<dbReference type="GO" id="GO:0003700">
    <property type="term" value="F:DNA-binding transcription factor activity"/>
    <property type="evidence" value="ECO:0007669"/>
    <property type="project" value="InterPro"/>
</dbReference>
<dbReference type="AlphaFoldDB" id="A0A5E6TDG7"/>
<dbReference type="Pfam" id="PF00392">
    <property type="entry name" value="GntR"/>
    <property type="match status" value="1"/>
</dbReference>
<proteinExistence type="inferred from homology"/>
<dbReference type="InterPro" id="IPR036390">
    <property type="entry name" value="WH_DNA-bd_sf"/>
</dbReference>
<feature type="domain" description="HTH gntR-type" evidence="6">
    <location>
        <begin position="13"/>
        <end position="81"/>
    </location>
</feature>
<evidence type="ECO:0000256" key="2">
    <source>
        <dbReference type="ARBA" id="ARBA00022898"/>
    </source>
</evidence>
<evidence type="ECO:0000256" key="5">
    <source>
        <dbReference type="ARBA" id="ARBA00023163"/>
    </source>
</evidence>
<evidence type="ECO:0000256" key="4">
    <source>
        <dbReference type="ARBA" id="ARBA00023125"/>
    </source>
</evidence>
<dbReference type="PROSITE" id="PS50949">
    <property type="entry name" value="HTH_GNTR"/>
    <property type="match status" value="1"/>
</dbReference>